<dbReference type="InterPro" id="IPR027417">
    <property type="entry name" value="P-loop_NTPase"/>
</dbReference>
<reference evidence="2" key="1">
    <citation type="submission" date="2020-05" db="EMBL/GenBank/DDBJ databases">
        <authorList>
            <person name="Chiriac C."/>
            <person name="Salcher M."/>
            <person name="Ghai R."/>
            <person name="Kavagutti S V."/>
        </authorList>
    </citation>
    <scope>NUCLEOTIDE SEQUENCE</scope>
</reference>
<dbReference type="InterPro" id="IPR050678">
    <property type="entry name" value="DNA_Partitioning_ATPase"/>
</dbReference>
<dbReference type="PANTHER" id="PTHR13696:SF99">
    <property type="entry name" value="COBYRINIC ACID AC-DIAMIDE SYNTHASE"/>
    <property type="match status" value="1"/>
</dbReference>
<sequence>MRRYCCHAVRMATIVLGTDKGGTAKTTSAANLAAALAGGGASVCVLDCDPQGDLSALFGLDDYEGPRLTAWLRDPGTNAEPVRAPSGLAIIPGDLDQADEAAGLQRVEGGHLRLREVCDRLSETYDWLILDPPPGTAPMLTLAMFAADAAIVPAGTKDLDIRGATAFLSRIEDGEFDDDARTLALLGILLTQTNPRRVLRRQAHDALAGAGIPVIPHEIPLQERVSGHMRHGRPTVEIEPDGKIARAYRDLAAWLIDEQKKATA</sequence>
<dbReference type="CDD" id="cd02042">
    <property type="entry name" value="ParAB_family"/>
    <property type="match status" value="1"/>
</dbReference>
<dbReference type="SUPFAM" id="SSF52540">
    <property type="entry name" value="P-loop containing nucleoside triphosphate hydrolases"/>
    <property type="match status" value="1"/>
</dbReference>
<dbReference type="Gene3D" id="3.40.50.300">
    <property type="entry name" value="P-loop containing nucleotide triphosphate hydrolases"/>
    <property type="match status" value="1"/>
</dbReference>
<accession>A0A6J7J7N6</accession>
<gene>
    <name evidence="2" type="ORF">UFOPK3564_02840</name>
</gene>
<evidence type="ECO:0000313" key="2">
    <source>
        <dbReference type="EMBL" id="CAB4939245.1"/>
    </source>
</evidence>
<organism evidence="2">
    <name type="scientific">freshwater metagenome</name>
    <dbReference type="NCBI Taxonomy" id="449393"/>
    <lineage>
        <taxon>unclassified sequences</taxon>
        <taxon>metagenomes</taxon>
        <taxon>ecological metagenomes</taxon>
    </lineage>
</organism>
<evidence type="ECO:0000259" key="1">
    <source>
        <dbReference type="Pfam" id="PF13614"/>
    </source>
</evidence>
<dbReference type="InterPro" id="IPR025669">
    <property type="entry name" value="AAA_dom"/>
</dbReference>
<proteinExistence type="predicted"/>
<dbReference type="Pfam" id="PF13614">
    <property type="entry name" value="AAA_31"/>
    <property type="match status" value="1"/>
</dbReference>
<protein>
    <submittedName>
        <fullName evidence="2">Unannotated protein</fullName>
    </submittedName>
</protein>
<feature type="domain" description="AAA" evidence="1">
    <location>
        <begin position="12"/>
        <end position="172"/>
    </location>
</feature>
<name>A0A6J7J7N6_9ZZZZ</name>
<dbReference type="AlphaFoldDB" id="A0A6J7J7N6"/>
<dbReference type="PANTHER" id="PTHR13696">
    <property type="entry name" value="P-LOOP CONTAINING NUCLEOSIDE TRIPHOSPHATE HYDROLASE"/>
    <property type="match status" value="1"/>
</dbReference>
<dbReference type="EMBL" id="CAFBMK010000227">
    <property type="protein sequence ID" value="CAB4939245.1"/>
    <property type="molecule type" value="Genomic_DNA"/>
</dbReference>